<dbReference type="InterPro" id="IPR053160">
    <property type="entry name" value="MFS_DHA3_Transporter"/>
</dbReference>
<reference evidence="6" key="1">
    <citation type="journal article" date="2013" name="Stand. Genomic Sci.">
        <title>Complete genome sequence of Desulfocapsa sulfexigens, a marine deltaproteobacterium specialized in disproportionating inorganic sulfur compounds.</title>
        <authorList>
            <person name="Finster K.W."/>
            <person name="Kjeldsen K.U."/>
            <person name="Kube M."/>
            <person name="Reinhardt R."/>
            <person name="Mussmann M."/>
            <person name="Amann R."/>
            <person name="Schreiber L."/>
        </authorList>
    </citation>
    <scope>NUCLEOTIDE SEQUENCE [LARGE SCALE GENOMIC DNA]</scope>
    <source>
        <strain evidence="6">DSM 10523 / SB164P1</strain>
    </source>
</reference>
<feature type="transmembrane region" description="Helical" evidence="4">
    <location>
        <begin position="77"/>
        <end position="96"/>
    </location>
</feature>
<protein>
    <submittedName>
        <fullName evidence="5">Major Facilitator Superfamily transporter</fullName>
    </submittedName>
</protein>
<dbReference type="InterPro" id="IPR036259">
    <property type="entry name" value="MFS_trans_sf"/>
</dbReference>
<dbReference type="Pfam" id="PF07690">
    <property type="entry name" value="MFS_1"/>
    <property type="match status" value="1"/>
</dbReference>
<feature type="transmembrane region" description="Helical" evidence="4">
    <location>
        <begin position="47"/>
        <end position="65"/>
    </location>
</feature>
<dbReference type="CDD" id="cd06174">
    <property type="entry name" value="MFS"/>
    <property type="match status" value="1"/>
</dbReference>
<organism evidence="5 6">
    <name type="scientific">Desulfocapsa sulfexigens (strain DSM 10523 / SB164P1)</name>
    <dbReference type="NCBI Taxonomy" id="1167006"/>
    <lineage>
        <taxon>Bacteria</taxon>
        <taxon>Pseudomonadati</taxon>
        <taxon>Thermodesulfobacteriota</taxon>
        <taxon>Desulfobulbia</taxon>
        <taxon>Desulfobulbales</taxon>
        <taxon>Desulfocapsaceae</taxon>
        <taxon>Desulfocapsa</taxon>
    </lineage>
</organism>
<dbReference type="GO" id="GO:0022857">
    <property type="term" value="F:transmembrane transporter activity"/>
    <property type="evidence" value="ECO:0007669"/>
    <property type="project" value="InterPro"/>
</dbReference>
<evidence type="ECO:0000256" key="2">
    <source>
        <dbReference type="ARBA" id="ARBA00022989"/>
    </source>
</evidence>
<sequence>MNFSSHSPFTFSNVRRFIAFRAFFNVRFYYPVFTILFLDYGLSIEQFALLNTVWAFTIVLAEVPSGALADLIGRKRLLVTTSLLMIAEMMLLSFVPLGNSKLVFGAFLLNRILSGLAEALASGADEAMAYDTLVAEGDPEDWPKVLDVQMRVRNFFYIITMTIGALVYSPDTVNSGLHWLGLQVELDQQVTMRFPIYLTLGLGILTLFTTMGMHDPVTDKNKPALASTALKRIQDVSRITLNAGAWILHTPTALAVILFGMSFDHVLRMLVTMTSQYYRIIDLPEASFGVIGSCIAMLGLVVPRIARAMVEHFGPTVNVALVGGLALLSLWGLTFFTPILGILPMALIFVTMMLTSFFTSHYLNQIAEPHQRATVLSYKGLAFNAAYGFIGIFYAGIIANLRDSVSKASPDFTVSLIENEAFRLSIYYFPWYLIGILSLITATCLLHFRLLRSSR</sequence>
<evidence type="ECO:0000256" key="3">
    <source>
        <dbReference type="ARBA" id="ARBA00023136"/>
    </source>
</evidence>
<feature type="transmembrane region" description="Helical" evidence="4">
    <location>
        <begin position="429"/>
        <end position="451"/>
    </location>
</feature>
<feature type="transmembrane region" description="Helical" evidence="4">
    <location>
        <begin position="194"/>
        <end position="213"/>
    </location>
</feature>
<dbReference type="Proteomes" id="UP000011721">
    <property type="component" value="Chromosome"/>
</dbReference>
<feature type="transmembrane region" description="Helical" evidence="4">
    <location>
        <begin position="154"/>
        <end position="170"/>
    </location>
</feature>
<evidence type="ECO:0000313" key="5">
    <source>
        <dbReference type="EMBL" id="AGF79073.1"/>
    </source>
</evidence>
<dbReference type="InterPro" id="IPR011701">
    <property type="entry name" value="MFS"/>
</dbReference>
<name>M1P6K1_DESSD</name>
<feature type="transmembrane region" description="Helical" evidence="4">
    <location>
        <begin position="339"/>
        <end position="360"/>
    </location>
</feature>
<dbReference type="STRING" id="1167006.UWK_02537"/>
<dbReference type="PATRIC" id="fig|1167006.5.peg.2750"/>
<proteinExistence type="predicted"/>
<feature type="transmembrane region" description="Helical" evidence="4">
    <location>
        <begin position="381"/>
        <end position="401"/>
    </location>
</feature>
<evidence type="ECO:0000256" key="4">
    <source>
        <dbReference type="SAM" id="Phobius"/>
    </source>
</evidence>
<keyword evidence="3 4" id="KW-0472">Membrane</keyword>
<keyword evidence="6" id="KW-1185">Reference proteome</keyword>
<gene>
    <name evidence="5" type="ordered locus">UWK_02537</name>
</gene>
<dbReference type="PANTHER" id="PTHR23530:SF1">
    <property type="entry name" value="PERMEASE, MAJOR FACILITATOR SUPERFAMILY-RELATED"/>
    <property type="match status" value="1"/>
</dbReference>
<feature type="transmembrane region" description="Helical" evidence="4">
    <location>
        <begin position="20"/>
        <end position="41"/>
    </location>
</feature>
<keyword evidence="2 4" id="KW-1133">Transmembrane helix</keyword>
<evidence type="ECO:0000313" key="6">
    <source>
        <dbReference type="Proteomes" id="UP000011721"/>
    </source>
</evidence>
<dbReference type="RefSeq" id="WP_015404759.1">
    <property type="nucleotide sequence ID" value="NC_020304.1"/>
</dbReference>
<dbReference type="AlphaFoldDB" id="M1P6K1"/>
<feature type="transmembrane region" description="Helical" evidence="4">
    <location>
        <begin position="239"/>
        <end position="263"/>
    </location>
</feature>
<feature type="transmembrane region" description="Helical" evidence="4">
    <location>
        <begin position="313"/>
        <end position="333"/>
    </location>
</feature>
<keyword evidence="1 4" id="KW-0812">Transmembrane</keyword>
<feature type="transmembrane region" description="Helical" evidence="4">
    <location>
        <begin position="102"/>
        <end position="121"/>
    </location>
</feature>
<dbReference type="KEGG" id="dsf:UWK_02537"/>
<dbReference type="EMBL" id="CP003985">
    <property type="protein sequence ID" value="AGF79073.1"/>
    <property type="molecule type" value="Genomic_DNA"/>
</dbReference>
<accession>M1P6K1</accession>
<feature type="transmembrane region" description="Helical" evidence="4">
    <location>
        <begin position="283"/>
        <end position="301"/>
    </location>
</feature>
<dbReference type="HOGENOM" id="CLU_603733_0_0_7"/>
<dbReference type="OrthoDB" id="9816124at2"/>
<dbReference type="eggNOG" id="COG2814">
    <property type="taxonomic scope" value="Bacteria"/>
</dbReference>
<dbReference type="SUPFAM" id="SSF103473">
    <property type="entry name" value="MFS general substrate transporter"/>
    <property type="match status" value="1"/>
</dbReference>
<evidence type="ECO:0000256" key="1">
    <source>
        <dbReference type="ARBA" id="ARBA00022692"/>
    </source>
</evidence>
<dbReference type="PANTHER" id="PTHR23530">
    <property type="entry name" value="TRANSPORT PROTEIN-RELATED"/>
    <property type="match status" value="1"/>
</dbReference>
<dbReference type="Gene3D" id="1.20.1250.20">
    <property type="entry name" value="MFS general substrate transporter like domains"/>
    <property type="match status" value="1"/>
</dbReference>